<name>A0A4Y9PML4_9BRAD</name>
<protein>
    <submittedName>
        <fullName evidence="1">Uncharacterized protein</fullName>
    </submittedName>
</protein>
<comment type="caution">
    <text evidence="1">The sequence shown here is derived from an EMBL/GenBank/DDBJ whole genome shotgun (WGS) entry which is preliminary data.</text>
</comment>
<evidence type="ECO:0000313" key="1">
    <source>
        <dbReference type="EMBL" id="TFV80602.1"/>
    </source>
</evidence>
<dbReference type="AlphaFoldDB" id="A0A4Y9PML4"/>
<gene>
    <name evidence="1" type="ORF">E4K64_02000</name>
</gene>
<reference evidence="1 2" key="1">
    <citation type="submission" date="2019-03" db="EMBL/GenBank/DDBJ databases">
        <title>Bradyrhizobium strains diversity.</title>
        <authorList>
            <person name="Urquiaga M.C.O."/>
            <person name="Hungria M."/>
            <person name="Delamuta J.R.M."/>
            <person name="Klepa M.S."/>
        </authorList>
    </citation>
    <scope>NUCLEOTIDE SEQUENCE [LARGE SCALE GENOMIC DNA]</scope>
    <source>
        <strain evidence="1 2">CNPSo 3426</strain>
    </source>
</reference>
<accession>A0A4Y9PML4</accession>
<organism evidence="1 2">
    <name type="scientific">Bradyrhizobium frederickii</name>
    <dbReference type="NCBI Taxonomy" id="2560054"/>
    <lineage>
        <taxon>Bacteria</taxon>
        <taxon>Pseudomonadati</taxon>
        <taxon>Pseudomonadota</taxon>
        <taxon>Alphaproteobacteria</taxon>
        <taxon>Hyphomicrobiales</taxon>
        <taxon>Nitrobacteraceae</taxon>
        <taxon>Bradyrhizobium</taxon>
    </lineage>
</organism>
<evidence type="ECO:0000313" key="2">
    <source>
        <dbReference type="Proteomes" id="UP000297700"/>
    </source>
</evidence>
<dbReference type="Proteomes" id="UP000297700">
    <property type="component" value="Unassembled WGS sequence"/>
</dbReference>
<dbReference type="EMBL" id="SPQS01000001">
    <property type="protein sequence ID" value="TFV80602.1"/>
    <property type="molecule type" value="Genomic_DNA"/>
</dbReference>
<sequence>MEAKQKADLEQALKDAHPRDGVYAAAGPDFEERCAKFNDTVVTFSGKSITTASNICNIEKTRVQLPDTVRIGADCTLRPASGADAVSVQNVDTTPDRENLMFKKIDDKTVVLWIIKDGHFTGDGRKLSYCSDQVQRAYAGQRRAGKPSKN</sequence>
<proteinExistence type="predicted"/>